<dbReference type="Proteomes" id="UP000295361">
    <property type="component" value="Unassembled WGS sequence"/>
</dbReference>
<evidence type="ECO:0000256" key="1">
    <source>
        <dbReference type="ARBA" id="ARBA00022649"/>
    </source>
</evidence>
<dbReference type="RefSeq" id="WP_133700944.1">
    <property type="nucleotide sequence ID" value="NZ_SNXS01000003.1"/>
</dbReference>
<name>A0A4V3CTB1_9BURK</name>
<gene>
    <name evidence="2" type="ORF">DES47_103125</name>
</gene>
<proteinExistence type="predicted"/>
<keyword evidence="1" id="KW-1277">Toxin-antitoxin system</keyword>
<evidence type="ECO:0000313" key="2">
    <source>
        <dbReference type="EMBL" id="TDP71147.1"/>
    </source>
</evidence>
<accession>A0A4V3CTB1</accession>
<dbReference type="InterPro" id="IPR007712">
    <property type="entry name" value="RelE/ParE_toxin"/>
</dbReference>
<dbReference type="InParanoid" id="A0A4V3CTB1"/>
<sequence>MELRIHPAAEHELDEALNWCKAHYGQRASTRLRLQFERAGELLMTHPELGSPAPTQARQLPLRRYPFTLIYRIDGAVIHVLAVMHQRRKPGYWDERK</sequence>
<dbReference type="AlphaFoldDB" id="A0A4V3CTB1"/>
<dbReference type="Gene3D" id="3.30.2310.20">
    <property type="entry name" value="RelE-like"/>
    <property type="match status" value="1"/>
</dbReference>
<dbReference type="InterPro" id="IPR035093">
    <property type="entry name" value="RelE/ParE_toxin_dom_sf"/>
</dbReference>
<dbReference type="Pfam" id="PF05016">
    <property type="entry name" value="ParE_toxin"/>
    <property type="match status" value="1"/>
</dbReference>
<keyword evidence="3" id="KW-1185">Reference proteome</keyword>
<dbReference type="EMBL" id="SNXS01000003">
    <property type="protein sequence ID" value="TDP71147.1"/>
    <property type="molecule type" value="Genomic_DNA"/>
</dbReference>
<reference evidence="2 3" key="1">
    <citation type="submission" date="2019-03" db="EMBL/GenBank/DDBJ databases">
        <title>Genomic Encyclopedia of Type Strains, Phase IV (KMG-IV): sequencing the most valuable type-strain genomes for metagenomic binning, comparative biology and taxonomic classification.</title>
        <authorList>
            <person name="Goeker M."/>
        </authorList>
    </citation>
    <scope>NUCLEOTIDE SEQUENCE [LARGE SCALE GENOMIC DNA]</scope>
    <source>
        <strain evidence="2 3">DSM 16998</strain>
    </source>
</reference>
<protein>
    <submittedName>
        <fullName evidence="2">Plasmid stabilization system protein ParE</fullName>
    </submittedName>
</protein>
<evidence type="ECO:0000313" key="3">
    <source>
        <dbReference type="Proteomes" id="UP000295361"/>
    </source>
</evidence>
<dbReference type="OrthoDB" id="278204at2"/>
<organism evidence="2 3">
    <name type="scientific">Roseateles toxinivorans</name>
    <dbReference type="NCBI Taxonomy" id="270368"/>
    <lineage>
        <taxon>Bacteria</taxon>
        <taxon>Pseudomonadati</taxon>
        <taxon>Pseudomonadota</taxon>
        <taxon>Betaproteobacteria</taxon>
        <taxon>Burkholderiales</taxon>
        <taxon>Sphaerotilaceae</taxon>
        <taxon>Roseateles</taxon>
    </lineage>
</organism>
<comment type="caution">
    <text evidence="2">The sequence shown here is derived from an EMBL/GenBank/DDBJ whole genome shotgun (WGS) entry which is preliminary data.</text>
</comment>